<keyword evidence="2" id="KW-1185">Reference proteome</keyword>
<evidence type="ECO:0000313" key="2">
    <source>
        <dbReference type="Proteomes" id="UP000325081"/>
    </source>
</evidence>
<sequence>MVVEISPGSEGPKTPPFAAETARRVYVRETIAACALFENGQGTKRVYEREIIIGSFLKSTKFIHPFSILSLSPKLSHAFFTLLRCSAAFPNRCKSEEWRDMVHNEYWQILGNKVRKFRSVNIIDGIRLNNQTFKAHRVHVDYLPPLALNIYEPI</sequence>
<accession>A0A5A7NWL6</accession>
<reference evidence="2" key="1">
    <citation type="journal article" date="2019" name="Curr. Biol.">
        <title>Genome Sequence of Striga asiatica Provides Insight into the Evolution of Plant Parasitism.</title>
        <authorList>
            <person name="Yoshida S."/>
            <person name="Kim S."/>
            <person name="Wafula E.K."/>
            <person name="Tanskanen J."/>
            <person name="Kim Y.M."/>
            <person name="Honaas L."/>
            <person name="Yang Z."/>
            <person name="Spallek T."/>
            <person name="Conn C.E."/>
            <person name="Ichihashi Y."/>
            <person name="Cheong K."/>
            <person name="Cui S."/>
            <person name="Der J.P."/>
            <person name="Gundlach H."/>
            <person name="Jiao Y."/>
            <person name="Hori C."/>
            <person name="Ishida J.K."/>
            <person name="Kasahara H."/>
            <person name="Kiba T."/>
            <person name="Kim M.S."/>
            <person name="Koo N."/>
            <person name="Laohavisit A."/>
            <person name="Lee Y.H."/>
            <person name="Lumba S."/>
            <person name="McCourt P."/>
            <person name="Mortimer J.C."/>
            <person name="Mutuku J.M."/>
            <person name="Nomura T."/>
            <person name="Sasaki-Sekimoto Y."/>
            <person name="Seto Y."/>
            <person name="Wang Y."/>
            <person name="Wakatake T."/>
            <person name="Sakakibara H."/>
            <person name="Demura T."/>
            <person name="Yamaguchi S."/>
            <person name="Yoneyama K."/>
            <person name="Manabe R.I."/>
            <person name="Nelson D.C."/>
            <person name="Schulman A.H."/>
            <person name="Timko M.P."/>
            <person name="dePamphilis C.W."/>
            <person name="Choi D."/>
            <person name="Shirasu K."/>
        </authorList>
    </citation>
    <scope>NUCLEOTIDE SEQUENCE [LARGE SCALE GENOMIC DNA]</scope>
    <source>
        <strain evidence="2">cv. UVA1</strain>
    </source>
</reference>
<evidence type="ECO:0000313" key="1">
    <source>
        <dbReference type="EMBL" id="GER24906.1"/>
    </source>
</evidence>
<dbReference type="EMBL" id="BKCP01000001">
    <property type="protein sequence ID" value="GER24906.1"/>
    <property type="molecule type" value="Genomic_DNA"/>
</dbReference>
<name>A0A5A7NWL6_STRAF</name>
<organism evidence="1 2">
    <name type="scientific">Striga asiatica</name>
    <name type="common">Asiatic witchweed</name>
    <name type="synonym">Buchnera asiatica</name>
    <dbReference type="NCBI Taxonomy" id="4170"/>
    <lineage>
        <taxon>Eukaryota</taxon>
        <taxon>Viridiplantae</taxon>
        <taxon>Streptophyta</taxon>
        <taxon>Embryophyta</taxon>
        <taxon>Tracheophyta</taxon>
        <taxon>Spermatophyta</taxon>
        <taxon>Magnoliopsida</taxon>
        <taxon>eudicotyledons</taxon>
        <taxon>Gunneridae</taxon>
        <taxon>Pentapetalae</taxon>
        <taxon>asterids</taxon>
        <taxon>lamiids</taxon>
        <taxon>Lamiales</taxon>
        <taxon>Orobanchaceae</taxon>
        <taxon>Buchnereae</taxon>
        <taxon>Striga</taxon>
    </lineage>
</organism>
<proteinExistence type="predicted"/>
<dbReference type="AlphaFoldDB" id="A0A5A7NWL6"/>
<protein>
    <submittedName>
        <fullName evidence="1">Protein Wnt-9a</fullName>
    </submittedName>
</protein>
<dbReference type="Proteomes" id="UP000325081">
    <property type="component" value="Unassembled WGS sequence"/>
</dbReference>
<comment type="caution">
    <text evidence="1">The sequence shown here is derived from an EMBL/GenBank/DDBJ whole genome shotgun (WGS) entry which is preliminary data.</text>
</comment>
<gene>
    <name evidence="1" type="ORF">STAS_00451</name>
</gene>